<name>A0ABY4C9C5_9BACT</name>
<reference evidence="2" key="1">
    <citation type="submission" date="2022-03" db="EMBL/GenBank/DDBJ databases">
        <title>Genome Identification and Characterization of new species Bdellovibrio reynosense LBG001 sp. nov. from a Mexico soil sample.</title>
        <authorList>
            <person name="Camilli A."/>
            <person name="Ajao Y."/>
            <person name="Guo X."/>
        </authorList>
    </citation>
    <scope>NUCLEOTIDE SEQUENCE</scope>
    <source>
        <strain evidence="2">LBG001</strain>
    </source>
</reference>
<gene>
    <name evidence="2" type="ORF">MNR06_12385</name>
</gene>
<sequence length="145" mass="16443">MEGIAPPLQLLLSVKRAIEKGHSVKQGIHTYLKKSEGEFPEVVTRWLALLQQGQDPKICIQSLSSIHRRTLLQVLERGLKGESIHNILLRLEEEIIEACHEELTNKIARLPFILMIPLLLFQFPAFLMLLFGPLLQNFFHSLGGG</sequence>
<keyword evidence="1" id="KW-1133">Transmembrane helix</keyword>
<dbReference type="EMBL" id="CP093442">
    <property type="protein sequence ID" value="UOF00497.1"/>
    <property type="molecule type" value="Genomic_DNA"/>
</dbReference>
<protein>
    <recommendedName>
        <fullName evidence="4">Type II secretion system protein GspF domain-containing protein</fullName>
    </recommendedName>
</protein>
<evidence type="ECO:0008006" key="4">
    <source>
        <dbReference type="Google" id="ProtNLM"/>
    </source>
</evidence>
<proteinExistence type="predicted"/>
<evidence type="ECO:0000256" key="1">
    <source>
        <dbReference type="SAM" id="Phobius"/>
    </source>
</evidence>
<evidence type="ECO:0000313" key="3">
    <source>
        <dbReference type="Proteomes" id="UP000830116"/>
    </source>
</evidence>
<accession>A0ABY4C9C5</accession>
<keyword evidence="1" id="KW-0812">Transmembrane</keyword>
<dbReference type="RefSeq" id="WP_243536521.1">
    <property type="nucleotide sequence ID" value="NZ_CP093442.1"/>
</dbReference>
<dbReference type="Proteomes" id="UP000830116">
    <property type="component" value="Chromosome"/>
</dbReference>
<feature type="transmembrane region" description="Helical" evidence="1">
    <location>
        <begin position="112"/>
        <end position="135"/>
    </location>
</feature>
<keyword evidence="1" id="KW-0472">Membrane</keyword>
<keyword evidence="3" id="KW-1185">Reference proteome</keyword>
<organism evidence="2 3">
    <name type="scientific">Bdellovibrio reynosensis</name>
    <dbReference type="NCBI Taxonomy" id="2835041"/>
    <lineage>
        <taxon>Bacteria</taxon>
        <taxon>Pseudomonadati</taxon>
        <taxon>Bdellovibrionota</taxon>
        <taxon>Bdellovibrionia</taxon>
        <taxon>Bdellovibrionales</taxon>
        <taxon>Pseudobdellovibrionaceae</taxon>
        <taxon>Bdellovibrio</taxon>
    </lineage>
</organism>
<evidence type="ECO:0000313" key="2">
    <source>
        <dbReference type="EMBL" id="UOF00497.1"/>
    </source>
</evidence>